<proteinExistence type="predicted"/>
<reference evidence="2" key="2">
    <citation type="submission" date="2017-05" db="EMBL/GenBank/DDBJ databases">
        <authorList>
            <person name="Munson-Mcgee J.H."/>
        </authorList>
    </citation>
    <scope>NUCLEOTIDE SEQUENCE</scope>
    <source>
        <strain evidence="2">SCGC AB-777_F03</strain>
    </source>
</reference>
<feature type="transmembrane region" description="Helical" evidence="1">
    <location>
        <begin position="6"/>
        <end position="30"/>
    </location>
</feature>
<dbReference type="RefSeq" id="WP_228615421.1">
    <property type="nucleotide sequence ID" value="NZ_QEFP02000014.1"/>
</dbReference>
<reference evidence="3" key="3">
    <citation type="submission" date="2017-05" db="EMBL/GenBank/DDBJ databases">
        <authorList>
            <person name="Song R."/>
            <person name="Chenine A.L."/>
            <person name="Ruprecht R.M."/>
        </authorList>
    </citation>
    <scope>NUCLEOTIDE SEQUENCE</scope>
    <source>
        <strain evidence="3">SCGC AB-777_F03</strain>
    </source>
</reference>
<evidence type="ECO:0000256" key="1">
    <source>
        <dbReference type="SAM" id="Phobius"/>
    </source>
</evidence>
<reference evidence="2" key="4">
    <citation type="submission" date="2021-11" db="EMBL/GenBank/DDBJ databases">
        <authorList>
            <person name="Munson-Mcgee J."/>
            <person name="Field E."/>
            <person name="Bateson M."/>
            <person name="Rooney C."/>
            <person name="Stepanauskas R."/>
            <person name="Young M."/>
        </authorList>
    </citation>
    <scope>NUCLEOTIDE SEQUENCE</scope>
    <source>
        <strain evidence="2">SCGC AB-777_F03</strain>
    </source>
</reference>
<protein>
    <submittedName>
        <fullName evidence="3">Uncharacterized protein</fullName>
    </submittedName>
</protein>
<keyword evidence="1" id="KW-0472">Membrane</keyword>
<organism evidence="3">
    <name type="scientific">Nanobsidianus stetteri</name>
    <dbReference type="NCBI Taxonomy" id="1294122"/>
    <lineage>
        <taxon>Archaea</taxon>
        <taxon>Nanobdellota</taxon>
        <taxon>Candidatus Nanoarchaeia</taxon>
        <taxon>Nanoarchaeales</taxon>
        <taxon>Nanopusillaceae</taxon>
        <taxon>Candidatus Nanobsidianus</taxon>
    </lineage>
</organism>
<evidence type="ECO:0000313" key="2">
    <source>
        <dbReference type="EMBL" id="MCC5447196.1"/>
    </source>
</evidence>
<name>A0A2T9WLG0_NANST</name>
<keyword evidence="1" id="KW-1133">Transmembrane helix</keyword>
<reference evidence="3" key="1">
    <citation type="journal article" date="2015" name="Appl. Environ. Microbiol.">
        <title>Nanoarchaeota, Their Sulfolobales Host, and Nanoarchaeota Virus Distribution across Yellowstone National Park Hot Springs.</title>
        <authorList>
            <person name="Munson-McGee J.H."/>
            <person name="Field E.K."/>
            <person name="Bateson M."/>
            <person name="Rooney C."/>
            <person name="Stepanauskas R."/>
            <person name="Young M.J."/>
        </authorList>
    </citation>
    <scope>NUCLEOTIDE SEQUENCE [LARGE SCALE GENOMIC DNA]</scope>
    <source>
        <strain evidence="3">SCGC AB-777_F03</strain>
    </source>
</reference>
<keyword evidence="1" id="KW-0812">Transmembrane</keyword>
<dbReference type="Proteomes" id="UP000245509">
    <property type="component" value="Unassembled WGS sequence"/>
</dbReference>
<evidence type="ECO:0000313" key="3">
    <source>
        <dbReference type="EMBL" id="PVU68657.1"/>
    </source>
</evidence>
<comment type="caution">
    <text evidence="3">The sequence shown here is derived from an EMBL/GenBank/DDBJ whole genome shotgun (WGS) entry which is preliminary data.</text>
</comment>
<sequence length="370" mass="41240">MDVDELLDAIIASIFLIIVSLIGIYFPYIIARIFGTHNPYLILEVAGFITYSTSEPGNMTAAFFVTNAPVFFYEFRIIPPIQSSALFIPLYNNNDFLVSIGECYVNDLWQQLADDALNSFMAEVFSYLPGLKYGGKTTSLLNALNKVFGSSSQIAKQTAIAAAGTYGLYTYQSTLLQYASGNYNIWGDIFNALQSSVGPTLWSTAEFTIMQVGDMILDEVLPPPADFVAGFAFNLAFTASITLYQYWQATSSPYASCYYNQFIQQSTNWLFLSIPNGKYTVYQPYLTLSIYYNPEFTFYNGCSNNYLCDTSFTYIYNSQDNSQDNIFKLDLGNVDNNGNQVFPEFIILSKVGVQSGGQPYLNVSVLSSTS</sequence>
<accession>A0A2T9WLG0</accession>
<dbReference type="EMBL" id="QEFP01000005">
    <property type="protein sequence ID" value="PVU68657.1"/>
    <property type="molecule type" value="Genomic_DNA"/>
</dbReference>
<dbReference type="AlphaFoldDB" id="A0A2T9WLG0"/>
<gene>
    <name evidence="2" type="ORF">DDW03_002150</name>
    <name evidence="3" type="ORF">DDW03_01520</name>
</gene>
<dbReference type="EMBL" id="QEFP02000014">
    <property type="protein sequence ID" value="MCC5447196.1"/>
    <property type="molecule type" value="Genomic_DNA"/>
</dbReference>